<dbReference type="Proteomes" id="UP000663873">
    <property type="component" value="Unassembled WGS sequence"/>
</dbReference>
<evidence type="ECO:0000256" key="1">
    <source>
        <dbReference type="PROSITE-ProRule" id="PRU00168"/>
    </source>
</evidence>
<evidence type="ECO:0000259" key="2">
    <source>
        <dbReference type="PROSITE" id="PS50009"/>
    </source>
</evidence>
<evidence type="ECO:0000313" key="5">
    <source>
        <dbReference type="Proteomes" id="UP000663873"/>
    </source>
</evidence>
<dbReference type="InterPro" id="IPR001895">
    <property type="entry name" value="RASGEF_cat_dom"/>
</dbReference>
<feature type="non-terminal residue" evidence="4">
    <location>
        <position position="1"/>
    </location>
</feature>
<keyword evidence="1" id="KW-0344">Guanine-nucleotide releasing factor</keyword>
<dbReference type="EMBL" id="CAJOBP010102008">
    <property type="protein sequence ID" value="CAF4978843.1"/>
    <property type="molecule type" value="Genomic_DNA"/>
</dbReference>
<organism evidence="4 5">
    <name type="scientific">Rotaria socialis</name>
    <dbReference type="NCBI Taxonomy" id="392032"/>
    <lineage>
        <taxon>Eukaryota</taxon>
        <taxon>Metazoa</taxon>
        <taxon>Spiralia</taxon>
        <taxon>Gnathifera</taxon>
        <taxon>Rotifera</taxon>
        <taxon>Eurotatoria</taxon>
        <taxon>Bdelloidea</taxon>
        <taxon>Philodinida</taxon>
        <taxon>Philodinidae</taxon>
        <taxon>Rotaria</taxon>
    </lineage>
</organism>
<keyword evidence="5" id="KW-1185">Reference proteome</keyword>
<dbReference type="EMBL" id="CAJOBP010078386">
    <property type="protein sequence ID" value="CAF4906350.1"/>
    <property type="molecule type" value="Genomic_DNA"/>
</dbReference>
<dbReference type="Pfam" id="PF00617">
    <property type="entry name" value="RasGEF"/>
    <property type="match status" value="1"/>
</dbReference>
<feature type="domain" description="Ras-GEF" evidence="2">
    <location>
        <begin position="1"/>
        <end position="54"/>
    </location>
</feature>
<dbReference type="Gene3D" id="1.10.840.10">
    <property type="entry name" value="Ras guanine-nucleotide exchange factors catalytic domain"/>
    <property type="match status" value="1"/>
</dbReference>
<comment type="caution">
    <text evidence="4">The sequence shown here is derived from an EMBL/GenBank/DDBJ whole genome shotgun (WGS) entry which is preliminary data.</text>
</comment>
<protein>
    <recommendedName>
        <fullName evidence="2">Ras-GEF domain-containing protein</fullName>
    </recommendedName>
</protein>
<reference evidence="4" key="1">
    <citation type="submission" date="2021-02" db="EMBL/GenBank/DDBJ databases">
        <authorList>
            <person name="Nowell W R."/>
        </authorList>
    </citation>
    <scope>NUCLEOTIDE SEQUENCE</scope>
</reference>
<dbReference type="GO" id="GO:0005085">
    <property type="term" value="F:guanyl-nucleotide exchange factor activity"/>
    <property type="evidence" value="ECO:0007669"/>
    <property type="project" value="UniProtKB-KW"/>
</dbReference>
<dbReference type="GO" id="GO:0007264">
    <property type="term" value="P:small GTPase-mediated signal transduction"/>
    <property type="evidence" value="ECO:0007669"/>
    <property type="project" value="InterPro"/>
</dbReference>
<dbReference type="InterPro" id="IPR023578">
    <property type="entry name" value="Ras_GEF_dom_sf"/>
</dbReference>
<accession>A0A821ZXY7</accession>
<sequence length="54" mass="6240">MTDLLSSNSNYAQYRKNLSECEGFKIPIIGVHLKDIISLHVALQDRLEYDLINF</sequence>
<dbReference type="PROSITE" id="PS50009">
    <property type="entry name" value="RASGEF_CAT"/>
    <property type="match status" value="1"/>
</dbReference>
<dbReference type="AlphaFoldDB" id="A0A821ZXY7"/>
<dbReference type="SUPFAM" id="SSF48366">
    <property type="entry name" value="Ras GEF"/>
    <property type="match status" value="1"/>
</dbReference>
<gene>
    <name evidence="3" type="ORF">UJA718_LOCUS45763</name>
    <name evidence="4" type="ORF">UJA718_LOCUS49191</name>
</gene>
<dbReference type="InterPro" id="IPR036964">
    <property type="entry name" value="RASGEF_cat_dom_sf"/>
</dbReference>
<evidence type="ECO:0000313" key="3">
    <source>
        <dbReference type="EMBL" id="CAF4906350.1"/>
    </source>
</evidence>
<proteinExistence type="predicted"/>
<evidence type="ECO:0000313" key="4">
    <source>
        <dbReference type="EMBL" id="CAF4978843.1"/>
    </source>
</evidence>
<name>A0A821ZXY7_9BILA</name>